<gene>
    <name evidence="1" type="ORF">JFN91_17800</name>
</gene>
<name>A0ABS0YII1_9BACT</name>
<dbReference type="RefSeq" id="WP_129126935.1">
    <property type="nucleotide sequence ID" value="NZ_JAEMHL010000011.1"/>
</dbReference>
<reference evidence="1 2" key="1">
    <citation type="submission" date="2020-12" db="EMBL/GenBank/DDBJ databases">
        <title>Geomonas sp. Red421, isolated from paddy soil.</title>
        <authorList>
            <person name="Xu Z."/>
            <person name="Zhang Z."/>
            <person name="Masuda Y."/>
            <person name="Itoh H."/>
            <person name="Senoo K."/>
        </authorList>
    </citation>
    <scope>NUCLEOTIDE SEQUENCE [LARGE SCALE GENOMIC DNA]</scope>
    <source>
        <strain evidence="1 2">Red421</strain>
    </source>
</reference>
<accession>A0ABS0YII1</accession>
<evidence type="ECO:0000313" key="1">
    <source>
        <dbReference type="EMBL" id="MBJ6752073.1"/>
    </source>
</evidence>
<evidence type="ECO:0000313" key="2">
    <source>
        <dbReference type="Proteomes" id="UP000614714"/>
    </source>
</evidence>
<protein>
    <submittedName>
        <fullName evidence="1">Uncharacterized protein</fullName>
    </submittedName>
</protein>
<keyword evidence="2" id="KW-1185">Reference proteome</keyword>
<dbReference type="Proteomes" id="UP000614714">
    <property type="component" value="Unassembled WGS sequence"/>
</dbReference>
<proteinExistence type="predicted"/>
<organism evidence="1 2">
    <name type="scientific">Geomonas anaerohicana</name>
    <dbReference type="NCBI Taxonomy" id="2798583"/>
    <lineage>
        <taxon>Bacteria</taxon>
        <taxon>Pseudomonadati</taxon>
        <taxon>Thermodesulfobacteriota</taxon>
        <taxon>Desulfuromonadia</taxon>
        <taxon>Geobacterales</taxon>
        <taxon>Geobacteraceae</taxon>
        <taxon>Geomonas</taxon>
    </lineage>
</organism>
<dbReference type="EMBL" id="JAEMHL010000011">
    <property type="protein sequence ID" value="MBJ6752073.1"/>
    <property type="molecule type" value="Genomic_DNA"/>
</dbReference>
<comment type="caution">
    <text evidence="1">The sequence shown here is derived from an EMBL/GenBank/DDBJ whole genome shotgun (WGS) entry which is preliminary data.</text>
</comment>
<sequence length="59" mass="6794">MTRIELTEKEAGILIEILESSLSNLKTERVGTDNRAWHLGLLEREEFVSNLLSRLRSKP</sequence>